<dbReference type="EMBL" id="UINC01056336">
    <property type="protein sequence ID" value="SVB76239.1"/>
    <property type="molecule type" value="Genomic_DNA"/>
</dbReference>
<name>A0A382GMM8_9ZZZZ</name>
<protein>
    <submittedName>
        <fullName evidence="1">Uncharacterized protein</fullName>
    </submittedName>
</protein>
<dbReference type="AlphaFoldDB" id="A0A382GMM8"/>
<gene>
    <name evidence="1" type="ORF">METZ01_LOCUS229093</name>
</gene>
<evidence type="ECO:0000313" key="1">
    <source>
        <dbReference type="EMBL" id="SVB76239.1"/>
    </source>
</evidence>
<proteinExistence type="predicted"/>
<organism evidence="1">
    <name type="scientific">marine metagenome</name>
    <dbReference type="NCBI Taxonomy" id="408172"/>
    <lineage>
        <taxon>unclassified sequences</taxon>
        <taxon>metagenomes</taxon>
        <taxon>ecological metagenomes</taxon>
    </lineage>
</organism>
<dbReference type="SUPFAM" id="SSF54909">
    <property type="entry name" value="Dimeric alpha+beta barrel"/>
    <property type="match status" value="1"/>
</dbReference>
<sequence>MRRWPGRRCRHRSGSRRRPASLLSPALLLDDAVDAFQYRGGRDLTGYEDGTENPE</sequence>
<accession>A0A382GMM8</accession>
<feature type="non-terminal residue" evidence="1">
    <location>
        <position position="55"/>
    </location>
</feature>
<reference evidence="1" key="1">
    <citation type="submission" date="2018-05" db="EMBL/GenBank/DDBJ databases">
        <authorList>
            <person name="Lanie J.A."/>
            <person name="Ng W.-L."/>
            <person name="Kazmierczak K.M."/>
            <person name="Andrzejewski T.M."/>
            <person name="Davidsen T.M."/>
            <person name="Wayne K.J."/>
            <person name="Tettelin H."/>
            <person name="Glass J.I."/>
            <person name="Rusch D."/>
            <person name="Podicherti R."/>
            <person name="Tsui H.-C.T."/>
            <person name="Winkler M.E."/>
        </authorList>
    </citation>
    <scope>NUCLEOTIDE SEQUENCE</scope>
</reference>
<dbReference type="InterPro" id="IPR011008">
    <property type="entry name" value="Dimeric_a/b-barrel"/>
</dbReference>